<accession>A0A0P6XTR7</accession>
<organism evidence="3 4">
    <name type="scientific">Leptolinea tardivitalis</name>
    <dbReference type="NCBI Taxonomy" id="229920"/>
    <lineage>
        <taxon>Bacteria</taxon>
        <taxon>Bacillati</taxon>
        <taxon>Chloroflexota</taxon>
        <taxon>Anaerolineae</taxon>
        <taxon>Anaerolineales</taxon>
        <taxon>Anaerolineaceae</taxon>
        <taxon>Leptolinea</taxon>
    </lineage>
</organism>
<gene>
    <name evidence="3" type="ORF">ADM99_07185</name>
</gene>
<dbReference type="STRING" id="229920.ADM99_07185"/>
<reference evidence="3 4" key="1">
    <citation type="submission" date="2015-07" db="EMBL/GenBank/DDBJ databases">
        <title>Genome sequence of Leptolinea tardivitalis DSM 16556.</title>
        <authorList>
            <person name="Hemp J."/>
            <person name="Ward L.M."/>
            <person name="Pace L.A."/>
            <person name="Fischer W.W."/>
        </authorList>
    </citation>
    <scope>NUCLEOTIDE SEQUENCE [LARGE SCALE GENOMIC DNA]</scope>
    <source>
        <strain evidence="3 4">YMTK-2</strain>
    </source>
</reference>
<keyword evidence="4" id="KW-1185">Reference proteome</keyword>
<proteinExistence type="predicted"/>
<keyword evidence="1" id="KW-0472">Membrane</keyword>
<dbReference type="InterPro" id="IPR025597">
    <property type="entry name" value="DUF4345"/>
</dbReference>
<keyword evidence="2" id="KW-0732">Signal</keyword>
<feature type="chain" id="PRO_5006133225" description="DUF4345 domain-containing protein" evidence="2">
    <location>
        <begin position="18"/>
        <end position="115"/>
    </location>
</feature>
<evidence type="ECO:0000256" key="1">
    <source>
        <dbReference type="SAM" id="Phobius"/>
    </source>
</evidence>
<dbReference type="OrthoDB" id="9808658at2"/>
<dbReference type="AlphaFoldDB" id="A0A0P6XTR7"/>
<keyword evidence="1" id="KW-1133">Transmembrane helix</keyword>
<name>A0A0P6XTR7_9CHLR</name>
<dbReference type="RefSeq" id="WP_062421052.1">
    <property type="nucleotide sequence ID" value="NZ_BBYA01000008.1"/>
</dbReference>
<sequence>MINLLSILKILSLIATAATGVLALVAPQSAQGFTGLTIAGPRGVTEVRAVFGAAFIALGIAPFLLKVPETYRLIGIMYLAIALVRVISMFLDHSIEKSNIISLATEIVLGIILVI</sequence>
<feature type="signal peptide" evidence="2">
    <location>
        <begin position="1"/>
        <end position="17"/>
    </location>
</feature>
<dbReference type="Proteomes" id="UP000050430">
    <property type="component" value="Unassembled WGS sequence"/>
</dbReference>
<dbReference type="EMBL" id="LGCK01000007">
    <property type="protein sequence ID" value="KPL72835.1"/>
    <property type="molecule type" value="Genomic_DNA"/>
</dbReference>
<keyword evidence="1" id="KW-0812">Transmembrane</keyword>
<evidence type="ECO:0000313" key="3">
    <source>
        <dbReference type="EMBL" id="KPL72835.1"/>
    </source>
</evidence>
<protein>
    <recommendedName>
        <fullName evidence="5">DUF4345 domain-containing protein</fullName>
    </recommendedName>
</protein>
<evidence type="ECO:0008006" key="5">
    <source>
        <dbReference type="Google" id="ProtNLM"/>
    </source>
</evidence>
<evidence type="ECO:0000256" key="2">
    <source>
        <dbReference type="SAM" id="SignalP"/>
    </source>
</evidence>
<comment type="caution">
    <text evidence="3">The sequence shown here is derived from an EMBL/GenBank/DDBJ whole genome shotgun (WGS) entry which is preliminary data.</text>
</comment>
<feature type="transmembrane region" description="Helical" evidence="1">
    <location>
        <begin position="72"/>
        <end position="91"/>
    </location>
</feature>
<evidence type="ECO:0000313" key="4">
    <source>
        <dbReference type="Proteomes" id="UP000050430"/>
    </source>
</evidence>
<dbReference type="Pfam" id="PF14248">
    <property type="entry name" value="DUF4345"/>
    <property type="match status" value="1"/>
</dbReference>
<feature type="transmembrane region" description="Helical" evidence="1">
    <location>
        <begin position="47"/>
        <end position="65"/>
    </location>
</feature>